<keyword evidence="7" id="KW-0961">Cell wall biogenesis/degradation</keyword>
<dbReference type="GO" id="GO:0071555">
    <property type="term" value="P:cell wall organization"/>
    <property type="evidence" value="ECO:0007669"/>
    <property type="project" value="UniProtKB-KW"/>
</dbReference>
<dbReference type="InterPro" id="IPR003524">
    <property type="entry name" value="PNAcMuramoyl-5peptid_Trfase"/>
</dbReference>
<evidence type="ECO:0000313" key="11">
    <source>
        <dbReference type="Proteomes" id="UP000664277"/>
    </source>
</evidence>
<comment type="similarity">
    <text evidence="2 7">Belongs to the glycosyltransferase 4 family. MraY subfamily.</text>
</comment>
<name>A0A8J7PFF0_9BACT</name>
<keyword evidence="3 7" id="KW-0808">Transferase</keyword>
<dbReference type="InterPro" id="IPR018480">
    <property type="entry name" value="PNAcMuramoyl-5peptid_Trfase_CS"/>
</dbReference>
<feature type="binding site" evidence="9">
    <location>
        <position position="214"/>
    </location>
    <ligand>
        <name>Mg(2+)</name>
        <dbReference type="ChEBI" id="CHEBI:18420"/>
    </ligand>
</feature>
<dbReference type="PANTHER" id="PTHR22926">
    <property type="entry name" value="PHOSPHO-N-ACETYLMURAMOYL-PENTAPEPTIDE-TRANSFERASE"/>
    <property type="match status" value="1"/>
</dbReference>
<feature type="transmembrane region" description="Helical" evidence="7">
    <location>
        <begin position="245"/>
        <end position="263"/>
    </location>
</feature>
<evidence type="ECO:0000256" key="3">
    <source>
        <dbReference type="ARBA" id="ARBA00022679"/>
    </source>
</evidence>
<dbReference type="GO" id="GO:0008963">
    <property type="term" value="F:phospho-N-acetylmuramoyl-pentapeptide-transferase activity"/>
    <property type="evidence" value="ECO:0007669"/>
    <property type="project" value="UniProtKB-UniRule"/>
</dbReference>
<sequence>MKAVSEISGLTQSCGLNLAAVPECAYAMMPAPVAIFLPAFCSMALTAAILPFYIKRLKDLQINQFLREEGPKSHAHKAKTPTMGGLTFIFATTAVCLAVSFFKPLSLTAIAVVITGALCGVVGVLDDSAKVINKANKGIPGQLRLLIETILGALLAFIIAWQGHGALVLPEFLLQSFPALASHTGTPFGFVALPLLLLVPLGAFLAAATTNAVNLHDGMDGLAAGTSCQVFALLSVLLYETGQSELATIAATAAGALLGFLFFNKNPAKIFMGDTGSLFIGGLMSCLVLAGGLLIWFVPLAAIYIAETLSVMIQVVYFKLTKPYTPEKAMSKLALIKLKLTKKLPGEGKRLFRMAPLHHHYEAVYSEKGVSEWQVVAAFWAVQFLLCLIVLVGFEWLRASLPCSVFRLE</sequence>
<dbReference type="AlphaFoldDB" id="A0A8J7PFF0"/>
<keyword evidence="5 7" id="KW-1133">Transmembrane helix</keyword>
<dbReference type="NCBIfam" id="TIGR00445">
    <property type="entry name" value="mraY"/>
    <property type="match status" value="1"/>
</dbReference>
<dbReference type="GO" id="GO:0005886">
    <property type="term" value="C:plasma membrane"/>
    <property type="evidence" value="ECO:0007669"/>
    <property type="project" value="UniProtKB-SubCell"/>
</dbReference>
<feature type="transmembrane region" description="Helical" evidence="7">
    <location>
        <begin position="145"/>
        <end position="168"/>
    </location>
</feature>
<gene>
    <name evidence="7 10" type="primary">mraY</name>
    <name evidence="10" type="ORF">J0M35_01275</name>
</gene>
<feature type="binding site" evidence="9">
    <location>
        <position position="274"/>
    </location>
    <ligand>
        <name>Mg(2+)</name>
        <dbReference type="ChEBI" id="CHEBI:18420"/>
    </ligand>
</feature>
<dbReference type="HAMAP" id="MF_00038">
    <property type="entry name" value="MraY"/>
    <property type="match status" value="1"/>
</dbReference>
<dbReference type="Pfam" id="PF00953">
    <property type="entry name" value="Glycos_transf_4"/>
    <property type="match status" value="1"/>
</dbReference>
<keyword evidence="4 7" id="KW-0812">Transmembrane</keyword>
<dbReference type="PROSITE" id="PS01347">
    <property type="entry name" value="MRAY_1"/>
    <property type="match status" value="1"/>
</dbReference>
<keyword evidence="7" id="KW-0133">Cell shape</keyword>
<evidence type="ECO:0000256" key="8">
    <source>
        <dbReference type="NCBIfam" id="TIGR00445"/>
    </source>
</evidence>
<comment type="catalytic activity">
    <reaction evidence="7">
        <text>UDP-N-acetyl-alpha-D-muramoyl-L-alanyl-gamma-D-glutamyl-meso-2,6-diaminopimeloyl-D-alanyl-D-alanine + di-trans,octa-cis-undecaprenyl phosphate = di-trans,octa-cis-undecaprenyl diphospho-N-acetyl-alpha-D-muramoyl-L-alanyl-D-glutamyl-meso-2,6-diaminopimeloyl-D-alanyl-D-alanine + UMP</text>
        <dbReference type="Rhea" id="RHEA:28386"/>
        <dbReference type="ChEBI" id="CHEBI:57865"/>
        <dbReference type="ChEBI" id="CHEBI:60392"/>
        <dbReference type="ChEBI" id="CHEBI:61386"/>
        <dbReference type="ChEBI" id="CHEBI:61387"/>
        <dbReference type="EC" id="2.7.8.13"/>
    </reaction>
</comment>
<evidence type="ECO:0000256" key="5">
    <source>
        <dbReference type="ARBA" id="ARBA00022989"/>
    </source>
</evidence>
<comment type="cofactor">
    <cofactor evidence="7 9">
        <name>Mg(2+)</name>
        <dbReference type="ChEBI" id="CHEBI:18420"/>
    </cofactor>
</comment>
<dbReference type="Proteomes" id="UP000664277">
    <property type="component" value="Unassembled WGS sequence"/>
</dbReference>
<keyword evidence="7 9" id="KW-0460">Magnesium</keyword>
<dbReference type="InterPro" id="IPR000715">
    <property type="entry name" value="Glycosyl_transferase_4"/>
</dbReference>
<dbReference type="GO" id="GO:0009252">
    <property type="term" value="P:peptidoglycan biosynthetic process"/>
    <property type="evidence" value="ECO:0007669"/>
    <property type="project" value="UniProtKB-UniRule"/>
</dbReference>
<dbReference type="UniPathway" id="UPA00219"/>
<evidence type="ECO:0000256" key="9">
    <source>
        <dbReference type="PIRSR" id="PIRSR600715-1"/>
    </source>
</evidence>
<comment type="caution">
    <text evidence="10">The sequence shown here is derived from an EMBL/GenBank/DDBJ whole genome shotgun (WGS) entry which is preliminary data.</text>
</comment>
<feature type="transmembrane region" description="Helical" evidence="7">
    <location>
        <begin position="188"/>
        <end position="209"/>
    </location>
</feature>
<dbReference type="EC" id="2.7.8.13" evidence="7 8"/>
<protein>
    <recommendedName>
        <fullName evidence="7 8">Phospho-N-acetylmuramoyl-pentapeptide-transferase</fullName>
        <ecNumber evidence="7 8">2.7.8.13</ecNumber>
    </recommendedName>
    <alternativeName>
        <fullName evidence="7">UDP-MurNAc-pentapeptide phosphotransferase</fullName>
    </alternativeName>
</protein>
<proteinExistence type="inferred from homology"/>
<evidence type="ECO:0000313" key="10">
    <source>
        <dbReference type="EMBL" id="MBN8658965.1"/>
    </source>
</evidence>
<evidence type="ECO:0000256" key="4">
    <source>
        <dbReference type="ARBA" id="ARBA00022692"/>
    </source>
</evidence>
<keyword evidence="7" id="KW-0573">Peptidoglycan synthesis</keyword>
<accession>A0A8J7PFF0</accession>
<feature type="transmembrane region" description="Helical" evidence="7">
    <location>
        <begin position="275"/>
        <end position="296"/>
    </location>
</feature>
<comment type="function">
    <text evidence="7">Catalyzes the initial step of the lipid cycle reactions in the biosynthesis of the cell wall peptidoglycan: transfers peptidoglycan precursor phospho-MurNAc-pentapeptide from UDP-MurNAc-pentapeptide onto the lipid carrier undecaprenyl phosphate, yielding undecaprenyl-pyrophosphoryl-MurNAc-pentapeptide, known as lipid I.</text>
</comment>
<comment type="subcellular location">
    <subcellularLocation>
        <location evidence="7">Cell membrane</location>
        <topology evidence="7">Multi-pass membrane protein</topology>
    </subcellularLocation>
    <subcellularLocation>
        <location evidence="1">Membrane</location>
        <topology evidence="1">Multi-pass membrane protein</topology>
    </subcellularLocation>
</comment>
<dbReference type="GO" id="GO:0051301">
    <property type="term" value="P:cell division"/>
    <property type="evidence" value="ECO:0007669"/>
    <property type="project" value="UniProtKB-KW"/>
</dbReference>
<keyword evidence="6 7" id="KW-0472">Membrane</keyword>
<keyword evidence="7 9" id="KW-0479">Metal-binding</keyword>
<keyword evidence="7" id="KW-0131">Cell cycle</keyword>
<evidence type="ECO:0000256" key="1">
    <source>
        <dbReference type="ARBA" id="ARBA00004141"/>
    </source>
</evidence>
<dbReference type="CDD" id="cd06852">
    <property type="entry name" value="GT_MraY"/>
    <property type="match status" value="1"/>
</dbReference>
<dbReference type="GO" id="GO:0008360">
    <property type="term" value="P:regulation of cell shape"/>
    <property type="evidence" value="ECO:0007669"/>
    <property type="project" value="UniProtKB-KW"/>
</dbReference>
<organism evidence="10 11">
    <name type="scientific">Candidatus Obscuribacter phosphatis</name>
    <dbReference type="NCBI Taxonomy" id="1906157"/>
    <lineage>
        <taxon>Bacteria</taxon>
        <taxon>Bacillati</taxon>
        <taxon>Candidatus Melainabacteria</taxon>
        <taxon>Candidatus Obscuribacterales</taxon>
        <taxon>Candidatus Obscuribacteraceae</taxon>
        <taxon>Candidatus Obscuribacter</taxon>
    </lineage>
</organism>
<feature type="transmembrane region" description="Helical" evidence="7">
    <location>
        <begin position="107"/>
        <end position="125"/>
    </location>
</feature>
<evidence type="ECO:0000256" key="7">
    <source>
        <dbReference type="HAMAP-Rule" id="MF_00038"/>
    </source>
</evidence>
<dbReference type="EMBL" id="JAFLCK010000001">
    <property type="protein sequence ID" value="MBN8658965.1"/>
    <property type="molecule type" value="Genomic_DNA"/>
</dbReference>
<dbReference type="GO" id="GO:0046872">
    <property type="term" value="F:metal ion binding"/>
    <property type="evidence" value="ECO:0007669"/>
    <property type="project" value="UniProtKB-KW"/>
</dbReference>
<dbReference type="PANTHER" id="PTHR22926:SF5">
    <property type="entry name" value="PHOSPHO-N-ACETYLMURAMOYL-PENTAPEPTIDE-TRANSFERASE HOMOLOG"/>
    <property type="match status" value="1"/>
</dbReference>
<feature type="transmembrane region" description="Helical" evidence="7">
    <location>
        <begin position="221"/>
        <end position="239"/>
    </location>
</feature>
<keyword evidence="7" id="KW-1003">Cell membrane</keyword>
<keyword evidence="7" id="KW-0132">Cell division</keyword>
<reference evidence="10" key="1">
    <citation type="submission" date="2021-02" db="EMBL/GenBank/DDBJ databases">
        <title>Genome-Resolved Metagenomics of a Microbial Community Performing Photosynthetic Biological Nutrient Removal.</title>
        <authorList>
            <person name="Mcdaniel E.A."/>
        </authorList>
    </citation>
    <scope>NUCLEOTIDE SEQUENCE</scope>
    <source>
        <strain evidence="10">UWPOB_OBS1</strain>
    </source>
</reference>
<feature type="transmembrane region" description="Helical" evidence="7">
    <location>
        <begin position="375"/>
        <end position="397"/>
    </location>
</feature>
<evidence type="ECO:0000256" key="6">
    <source>
        <dbReference type="ARBA" id="ARBA00023136"/>
    </source>
</evidence>
<feature type="transmembrane region" description="Helical" evidence="7">
    <location>
        <begin position="35"/>
        <end position="54"/>
    </location>
</feature>
<comment type="pathway">
    <text evidence="7">Cell wall biogenesis; peptidoglycan biosynthesis.</text>
</comment>
<feature type="transmembrane region" description="Helical" evidence="7">
    <location>
        <begin position="82"/>
        <end position="101"/>
    </location>
</feature>
<evidence type="ECO:0000256" key="2">
    <source>
        <dbReference type="ARBA" id="ARBA00005583"/>
    </source>
</evidence>